<dbReference type="InterPro" id="IPR022087">
    <property type="entry name" value="DA1-like_dom"/>
</dbReference>
<dbReference type="Proteomes" id="UP001224775">
    <property type="component" value="Unassembled WGS sequence"/>
</dbReference>
<evidence type="ECO:0000313" key="4">
    <source>
        <dbReference type="Proteomes" id="UP001224775"/>
    </source>
</evidence>
<name>A0AAD8YPM1_9STRA</name>
<sequence length="297" mass="33136">MCPHHARGTIRRQEQETQQFRQEDDNIGVTTTEETEIGEIRRCAGCHRFEPKFASSSKHFVDVGDSDTGRCVCLACCRTLVTTSDEAIPLWERVLNFFEGPLGLITDEDSISGVSRQSLKSIPVILVGLNALNDNMKKHSDGVHHKSSQIMTRGLCLSEFCGHTTESVAVTAILCLSGLPADLTASILAHECCHAFLKLHPNFRYGKHLPLMVEEGLCQLVAFLFLNDGLESCDTSTEDDNTPSDAKLRQYFKFCIETDEGIYGEGFRFAARAYAEMGMQELLYYIALNRDFPPIND</sequence>
<feature type="compositionally biased region" description="Basic residues" evidence="1">
    <location>
        <begin position="1"/>
        <end position="10"/>
    </location>
</feature>
<evidence type="ECO:0000313" key="3">
    <source>
        <dbReference type="EMBL" id="KAK1748985.1"/>
    </source>
</evidence>
<feature type="region of interest" description="Disordered" evidence="1">
    <location>
        <begin position="1"/>
        <end position="21"/>
    </location>
</feature>
<proteinExistence type="predicted"/>
<evidence type="ECO:0000259" key="2">
    <source>
        <dbReference type="Pfam" id="PF12315"/>
    </source>
</evidence>
<dbReference type="PANTHER" id="PTHR24209">
    <property type="entry name" value="PROTEIN DA1-RELATED 2"/>
    <property type="match status" value="1"/>
</dbReference>
<dbReference type="PANTHER" id="PTHR24209:SF7">
    <property type="entry name" value="PROTEIN DA1-RELATED 2"/>
    <property type="match status" value="1"/>
</dbReference>
<comment type="caution">
    <text evidence="3">The sequence shown here is derived from an EMBL/GenBank/DDBJ whole genome shotgun (WGS) entry which is preliminary data.</text>
</comment>
<dbReference type="InterPro" id="IPR045218">
    <property type="entry name" value="DA1-like"/>
</dbReference>
<accession>A0AAD8YPM1</accession>
<evidence type="ECO:0000256" key="1">
    <source>
        <dbReference type="SAM" id="MobiDB-lite"/>
    </source>
</evidence>
<reference evidence="3" key="1">
    <citation type="submission" date="2023-06" db="EMBL/GenBank/DDBJ databases">
        <title>Survivors Of The Sea: Transcriptome response of Skeletonema marinoi to long-term dormancy.</title>
        <authorList>
            <person name="Pinder M.I.M."/>
            <person name="Kourtchenko O."/>
            <person name="Robertson E.K."/>
            <person name="Larsson T."/>
            <person name="Maumus F."/>
            <person name="Osuna-Cruz C.M."/>
            <person name="Vancaester E."/>
            <person name="Stenow R."/>
            <person name="Vandepoele K."/>
            <person name="Ploug H."/>
            <person name="Bruchert V."/>
            <person name="Godhe A."/>
            <person name="Topel M."/>
        </authorList>
    </citation>
    <scope>NUCLEOTIDE SEQUENCE</scope>
    <source>
        <strain evidence="3">R05AC</strain>
    </source>
</reference>
<feature type="domain" description="Protein DA1-like" evidence="2">
    <location>
        <begin position="164"/>
        <end position="286"/>
    </location>
</feature>
<dbReference type="EMBL" id="JATAAI010000001">
    <property type="protein sequence ID" value="KAK1748985.1"/>
    <property type="molecule type" value="Genomic_DNA"/>
</dbReference>
<dbReference type="Pfam" id="PF12315">
    <property type="entry name" value="DA1-like"/>
    <property type="match status" value="1"/>
</dbReference>
<keyword evidence="4" id="KW-1185">Reference proteome</keyword>
<dbReference type="AlphaFoldDB" id="A0AAD8YPM1"/>
<organism evidence="3 4">
    <name type="scientific">Skeletonema marinoi</name>
    <dbReference type="NCBI Taxonomy" id="267567"/>
    <lineage>
        <taxon>Eukaryota</taxon>
        <taxon>Sar</taxon>
        <taxon>Stramenopiles</taxon>
        <taxon>Ochrophyta</taxon>
        <taxon>Bacillariophyta</taxon>
        <taxon>Coscinodiscophyceae</taxon>
        <taxon>Thalassiosirophycidae</taxon>
        <taxon>Thalassiosirales</taxon>
        <taxon>Skeletonemataceae</taxon>
        <taxon>Skeletonema</taxon>
        <taxon>Skeletonema marinoi-dohrnii complex</taxon>
    </lineage>
</organism>
<protein>
    <submittedName>
        <fullName evidence="3">Protein DA1-like protein</fullName>
    </submittedName>
</protein>
<gene>
    <name evidence="3" type="ORF">QTG54_000924</name>
</gene>